<dbReference type="GO" id="GO:0048038">
    <property type="term" value="F:quinone binding"/>
    <property type="evidence" value="ECO:0007669"/>
    <property type="project" value="InterPro"/>
</dbReference>
<organism evidence="13 14">
    <name type="scientific">Acanthosepion pharaonis</name>
    <name type="common">Pharaoh cuttlefish</name>
    <name type="synonym">Sepia pharaonis</name>
    <dbReference type="NCBI Taxonomy" id="158019"/>
    <lineage>
        <taxon>Eukaryota</taxon>
        <taxon>Metazoa</taxon>
        <taxon>Spiralia</taxon>
        <taxon>Lophotrochozoa</taxon>
        <taxon>Mollusca</taxon>
        <taxon>Cephalopoda</taxon>
        <taxon>Coleoidea</taxon>
        <taxon>Decapodiformes</taxon>
        <taxon>Sepiida</taxon>
        <taxon>Sepiina</taxon>
        <taxon>Sepiidae</taxon>
        <taxon>Acanthosepion</taxon>
    </lineage>
</organism>
<evidence type="ECO:0000259" key="10">
    <source>
        <dbReference type="Pfam" id="PF01179"/>
    </source>
</evidence>
<dbReference type="EC" id="1.4.3.-" evidence="8"/>
<evidence type="ECO:0000256" key="8">
    <source>
        <dbReference type="RuleBase" id="RU000672"/>
    </source>
</evidence>
<keyword evidence="9" id="KW-1133">Transmembrane helix</keyword>
<accession>A0A812D1I1</accession>
<dbReference type="Gene3D" id="3.10.450.40">
    <property type="match status" value="2"/>
</dbReference>
<keyword evidence="4 8" id="KW-0560">Oxidoreductase</keyword>
<dbReference type="InterPro" id="IPR015798">
    <property type="entry name" value="Cu_amine_oxidase_C"/>
</dbReference>
<dbReference type="Gene3D" id="2.70.98.20">
    <property type="entry name" value="Copper amine oxidase, catalytic domain"/>
    <property type="match status" value="1"/>
</dbReference>
<reference evidence="13" key="1">
    <citation type="submission" date="2021-01" db="EMBL/GenBank/DDBJ databases">
        <authorList>
            <person name="Li R."/>
            <person name="Bekaert M."/>
        </authorList>
    </citation>
    <scope>NUCLEOTIDE SEQUENCE</scope>
    <source>
        <strain evidence="13">Farmed</strain>
    </source>
</reference>
<dbReference type="InterPro" id="IPR000269">
    <property type="entry name" value="Cu_amine_oxidase"/>
</dbReference>
<comment type="similarity">
    <text evidence="1 8">Belongs to the copper/topaquinone oxidase family.</text>
</comment>
<keyword evidence="14" id="KW-1185">Reference proteome</keyword>
<comment type="cofactor">
    <cofactor evidence="8">
        <name>Cu cation</name>
        <dbReference type="ChEBI" id="CHEBI:23378"/>
    </cofactor>
    <text evidence="8">Contains 1 topaquinone per subunit.</text>
</comment>
<dbReference type="SUPFAM" id="SSF49998">
    <property type="entry name" value="Amine oxidase catalytic domain"/>
    <property type="match status" value="1"/>
</dbReference>
<dbReference type="InterPro" id="IPR049947">
    <property type="entry name" value="Cu_Am_Ox_Cu-bd"/>
</dbReference>
<dbReference type="InterPro" id="IPR036460">
    <property type="entry name" value="Cu_amine_oxidase_C_sf"/>
</dbReference>
<evidence type="ECO:0000259" key="12">
    <source>
        <dbReference type="Pfam" id="PF09248"/>
    </source>
</evidence>
<dbReference type="Proteomes" id="UP000597762">
    <property type="component" value="Unassembled WGS sequence"/>
</dbReference>
<dbReference type="SUPFAM" id="SSF54416">
    <property type="entry name" value="Amine oxidase N-terminal region"/>
    <property type="match status" value="2"/>
</dbReference>
<evidence type="ECO:0000256" key="9">
    <source>
        <dbReference type="SAM" id="Phobius"/>
    </source>
</evidence>
<protein>
    <recommendedName>
        <fullName evidence="8">Amine oxidase</fullName>
        <ecNumber evidence="8">1.4.3.-</ecNumber>
    </recommendedName>
</protein>
<sequence>MNKNQRIAVNISFFQNACRFPFFPFPSSFQFLKLILSFFLFMNSFLLSCSYFHWIFSFLFSVETFSQKSFIFLFLTTAAKAESETKTRLSGQLSAGGTFLTSICMSKDDHKEPAMASQSKWKFCAIVFLVLSVCLVLALTVVIILKDREKKELLVEQCTEGLATQGMPNPDKPHIFADLTSKEMRAVVRYMRNRRDLNIDDPSKLTGLNISYISNIELLPPEKQQALDYLEGRGKQPLRRAKVTLFRGDKANPDVEEYIVGPLPNPSHGTLVRIVPFAFRPISGLESLAMINIGIIIERNLGRILHESFGTSFINCGSQCLTAYVMTPMSTAISQKEERMIWLWVAYNVEFISLHPVDLNILVNLTGNDPSKFSVDKIWYNGQLFHSLTEFVDRYSTDSTVKKLKLTFPKNDKNLFSTLNLRGTTFPTTGQRRPYQTEPDGRRYSVTGTEVEYMGWKFTFRMSTVSGPQYYNIRYNGERIVYELSLQELAVIYSGYNPAQRFADYFDSYGMYGKLVRTLVPGADCPEHAQMISASHYDEMTGDATTKSVNAFCIFEQNTGIPLRRHHSYSVFGGRFYGGMMDDVLVLRTILTVLNYDYIFDLVLHQNGAIEVRVISTGYIMGTYATDKEKPFGAHLHDHISGNMHQHLFNFRVDVDIKGTKNRYETLDIKSSSFPNREWGPERLYFQTTYSRDLKTNEKQAAYKYNFDTPKYLLFSNNKFKTKQGIPRSYRLQINGMTKSVLPVDKNSENSRTWARYQMAVTTFKENETRSSSEYAMYDGMKPIVRFQDYIDDNENIVDEDLVAWVTIGVHHIPHTEDLPITPTVGAHRSFFLLPYNYFDEDPSMGSKNAIRFDLDKKGDLNIYRYGISNKHQCVARQSKFDETAQKNPNLVVQTLDNAFY</sequence>
<feature type="transmembrane region" description="Helical" evidence="9">
    <location>
        <begin position="123"/>
        <end position="145"/>
    </location>
</feature>
<dbReference type="EMBL" id="CAHIKZ030002678">
    <property type="protein sequence ID" value="CAE1290654.1"/>
    <property type="molecule type" value="Genomic_DNA"/>
</dbReference>
<feature type="modified residue" description="2',4',5'-topaquinone" evidence="7">
    <location>
        <position position="596"/>
    </location>
</feature>
<keyword evidence="3 6" id="KW-0801">TPQ</keyword>
<dbReference type="PROSITE" id="PS01165">
    <property type="entry name" value="COPPER_AMINE_OXID_2"/>
    <property type="match status" value="1"/>
</dbReference>
<dbReference type="OrthoDB" id="5379943at2759"/>
<dbReference type="PROSITE" id="PS01164">
    <property type="entry name" value="COPPER_AMINE_OXID_1"/>
    <property type="match status" value="1"/>
</dbReference>
<keyword evidence="2 8" id="KW-0479">Metal-binding</keyword>
<evidence type="ECO:0000256" key="6">
    <source>
        <dbReference type="PIRSR" id="PIRSR600269-50"/>
    </source>
</evidence>
<feature type="domain" description="Copper amine oxidase catalytic" evidence="10">
    <location>
        <begin position="436"/>
        <end position="845"/>
    </location>
</feature>
<dbReference type="InterPro" id="IPR015800">
    <property type="entry name" value="Cu_amine_oxidase_N2"/>
</dbReference>
<dbReference type="Pfam" id="PF01179">
    <property type="entry name" value="Cu_amine_oxid"/>
    <property type="match status" value="1"/>
</dbReference>
<dbReference type="PANTHER" id="PTHR10638:SF20">
    <property type="entry name" value="AMINE OXIDASE"/>
    <property type="match status" value="1"/>
</dbReference>
<evidence type="ECO:0000256" key="3">
    <source>
        <dbReference type="ARBA" id="ARBA00022772"/>
    </source>
</evidence>
<dbReference type="Pfam" id="PF02727">
    <property type="entry name" value="Cu_amine_oxidN2"/>
    <property type="match status" value="1"/>
</dbReference>
<evidence type="ECO:0000256" key="7">
    <source>
        <dbReference type="PIRSR" id="PIRSR600269-51"/>
    </source>
</evidence>
<dbReference type="GO" id="GO:0005886">
    <property type="term" value="C:plasma membrane"/>
    <property type="evidence" value="ECO:0007669"/>
    <property type="project" value="TreeGrafter"/>
</dbReference>
<evidence type="ECO:0000256" key="4">
    <source>
        <dbReference type="ARBA" id="ARBA00023002"/>
    </source>
</evidence>
<evidence type="ECO:0000313" key="14">
    <source>
        <dbReference type="Proteomes" id="UP000597762"/>
    </source>
</evidence>
<dbReference type="AlphaFoldDB" id="A0A812D1I1"/>
<name>A0A812D1I1_ACAPH</name>
<comment type="PTM">
    <text evidence="7 8">Topaquinone (TPQ) is generated by copper-dependent autoxidation of a specific tyrosyl residue.</text>
</comment>
<evidence type="ECO:0000256" key="5">
    <source>
        <dbReference type="ARBA" id="ARBA00023008"/>
    </source>
</evidence>
<dbReference type="GO" id="GO:0008131">
    <property type="term" value="F:primary methylamine oxidase activity"/>
    <property type="evidence" value="ECO:0007669"/>
    <property type="project" value="InterPro"/>
</dbReference>
<keyword evidence="9" id="KW-0472">Membrane</keyword>
<keyword evidence="9" id="KW-0812">Transmembrane</keyword>
<dbReference type="InterPro" id="IPR015328">
    <property type="entry name" value="DUF1965"/>
</dbReference>
<evidence type="ECO:0000256" key="1">
    <source>
        <dbReference type="ARBA" id="ARBA00007983"/>
    </source>
</evidence>
<evidence type="ECO:0000313" key="13">
    <source>
        <dbReference type="EMBL" id="CAE1290654.1"/>
    </source>
</evidence>
<feature type="domain" description="Copper amine oxidase N2-terminal" evidence="11">
    <location>
        <begin position="210"/>
        <end position="267"/>
    </location>
</feature>
<feature type="active site" description="Schiff-base intermediate with substrate; via topaquinone" evidence="6">
    <location>
        <position position="596"/>
    </location>
</feature>
<feature type="domain" description="DUF1965" evidence="12">
    <location>
        <begin position="353"/>
        <end position="398"/>
    </location>
</feature>
<evidence type="ECO:0000256" key="2">
    <source>
        <dbReference type="ARBA" id="ARBA00022723"/>
    </source>
</evidence>
<comment type="caution">
    <text evidence="13">The sequence shown here is derived from an EMBL/GenBank/DDBJ whole genome shotgun (WGS) entry which is preliminary data.</text>
</comment>
<dbReference type="PRINTS" id="PR00766">
    <property type="entry name" value="CUDAOXIDASE"/>
</dbReference>
<dbReference type="InterPro" id="IPR049948">
    <property type="entry name" value="Cu_Am_ox_TPQ-bd"/>
</dbReference>
<evidence type="ECO:0000259" key="11">
    <source>
        <dbReference type="Pfam" id="PF02727"/>
    </source>
</evidence>
<dbReference type="FunFam" id="2.70.98.20:FF:000002">
    <property type="entry name" value="Amine oxidase"/>
    <property type="match status" value="1"/>
</dbReference>
<dbReference type="GO" id="GO:0009308">
    <property type="term" value="P:amine metabolic process"/>
    <property type="evidence" value="ECO:0007669"/>
    <property type="project" value="UniProtKB-UniRule"/>
</dbReference>
<dbReference type="InterPro" id="IPR016182">
    <property type="entry name" value="Cu_amine_oxidase_N-reg"/>
</dbReference>
<dbReference type="Pfam" id="PF09248">
    <property type="entry name" value="DUF1965"/>
    <property type="match status" value="1"/>
</dbReference>
<dbReference type="GO" id="GO:0005507">
    <property type="term" value="F:copper ion binding"/>
    <property type="evidence" value="ECO:0007669"/>
    <property type="project" value="InterPro"/>
</dbReference>
<keyword evidence="5 8" id="KW-0186">Copper</keyword>
<proteinExistence type="inferred from homology"/>
<gene>
    <name evidence="13" type="ORF">SPHA_48325</name>
</gene>
<feature type="active site" description="Proton acceptor" evidence="6">
    <location>
        <position position="507"/>
    </location>
</feature>
<dbReference type="PANTHER" id="PTHR10638">
    <property type="entry name" value="COPPER AMINE OXIDASE"/>
    <property type="match status" value="1"/>
</dbReference>